<dbReference type="Proteomes" id="UP000000600">
    <property type="component" value="Unassembled WGS sequence"/>
</dbReference>
<keyword evidence="2" id="KW-1185">Reference proteome</keyword>
<dbReference type="AlphaFoldDB" id="A0C7J7"/>
<dbReference type="InParanoid" id="A0C7J7"/>
<dbReference type="RefSeq" id="XP_001434161.1">
    <property type="nucleotide sequence ID" value="XM_001434124.1"/>
</dbReference>
<dbReference type="HOGENOM" id="CLU_2031178_0_0_1"/>
<evidence type="ECO:0000313" key="1">
    <source>
        <dbReference type="EMBL" id="CAK66764.1"/>
    </source>
</evidence>
<accession>A0C7J7</accession>
<dbReference type="KEGG" id="ptm:GSPATT00035894001"/>
<dbReference type="GeneID" id="5019946"/>
<dbReference type="EMBL" id="CT868047">
    <property type="protein sequence ID" value="CAK66764.1"/>
    <property type="molecule type" value="Genomic_DNA"/>
</dbReference>
<evidence type="ECO:0000313" key="2">
    <source>
        <dbReference type="Proteomes" id="UP000000600"/>
    </source>
</evidence>
<name>A0C7J7_PARTE</name>
<gene>
    <name evidence="1" type="ORF">GSPATT00035894001</name>
</gene>
<reference evidence="1 2" key="1">
    <citation type="journal article" date="2006" name="Nature">
        <title>Global trends of whole-genome duplications revealed by the ciliate Paramecium tetraurelia.</title>
        <authorList>
            <consortium name="Genoscope"/>
            <person name="Aury J.-M."/>
            <person name="Jaillon O."/>
            <person name="Duret L."/>
            <person name="Noel B."/>
            <person name="Jubin C."/>
            <person name="Porcel B.M."/>
            <person name="Segurens B."/>
            <person name="Daubin V."/>
            <person name="Anthouard V."/>
            <person name="Aiach N."/>
            <person name="Arnaiz O."/>
            <person name="Billaut A."/>
            <person name="Beisson J."/>
            <person name="Blanc I."/>
            <person name="Bouhouche K."/>
            <person name="Camara F."/>
            <person name="Duharcourt S."/>
            <person name="Guigo R."/>
            <person name="Gogendeau D."/>
            <person name="Katinka M."/>
            <person name="Keller A.-M."/>
            <person name="Kissmehl R."/>
            <person name="Klotz C."/>
            <person name="Koll F."/>
            <person name="Le Moue A."/>
            <person name="Lepere C."/>
            <person name="Malinsky S."/>
            <person name="Nowacki M."/>
            <person name="Nowak J.K."/>
            <person name="Plattner H."/>
            <person name="Poulain J."/>
            <person name="Ruiz F."/>
            <person name="Serrano V."/>
            <person name="Zagulski M."/>
            <person name="Dessen P."/>
            <person name="Betermier M."/>
            <person name="Weissenbach J."/>
            <person name="Scarpelli C."/>
            <person name="Schachter V."/>
            <person name="Sperling L."/>
            <person name="Meyer E."/>
            <person name="Cohen J."/>
            <person name="Wincker P."/>
        </authorList>
    </citation>
    <scope>NUCLEOTIDE SEQUENCE [LARGE SCALE GENOMIC DNA]</scope>
    <source>
        <strain evidence="1 2">Stock d4-2</strain>
    </source>
</reference>
<sequence>MGQVLLDLRIGFHKCQICLICLKLKVSTLILQIKLVLLQGQIIFPLHLDYAKEKVIKIGLRMSLMVWQEYTHMCMLGILKQERNAVFILKGAKGGDGKNLDGFIIKVIGHVSGWQFYKEDVE</sequence>
<proteinExistence type="predicted"/>
<protein>
    <submittedName>
        <fullName evidence="1">Uncharacterized protein</fullName>
    </submittedName>
</protein>
<organism evidence="1 2">
    <name type="scientific">Paramecium tetraurelia</name>
    <dbReference type="NCBI Taxonomy" id="5888"/>
    <lineage>
        <taxon>Eukaryota</taxon>
        <taxon>Sar</taxon>
        <taxon>Alveolata</taxon>
        <taxon>Ciliophora</taxon>
        <taxon>Intramacronucleata</taxon>
        <taxon>Oligohymenophorea</taxon>
        <taxon>Peniculida</taxon>
        <taxon>Parameciidae</taxon>
        <taxon>Paramecium</taxon>
    </lineage>
</organism>